<dbReference type="Proteomes" id="UP000655366">
    <property type="component" value="Unassembled WGS sequence"/>
</dbReference>
<proteinExistence type="predicted"/>
<keyword evidence="2" id="KW-1185">Reference proteome</keyword>
<sequence>MGDRPSVPTNPFNEEIDPAVVAALVRRSKRYQAARVARDFIKAKDLHEEAGSVGLRALLRSMGGTIIQPGGLAERDETRFRGRTARIHGPGDITLFLKGREGEVLRRELMALTIAVKELEWHSYNDDDTRCYIRGPLDVSLGDARHGHTEAHIFAAMMLVPQQDAAGAVDIAAAEKVGAELRVDPATVQDAHQLGHEITHPEQPKA</sequence>
<gene>
    <name evidence="1" type="ORF">IV500_16955</name>
</gene>
<dbReference type="AlphaFoldDB" id="A0A931CTC4"/>
<accession>A0A931CTC4</accession>
<reference evidence="1 2" key="1">
    <citation type="submission" date="2020-11" db="EMBL/GenBank/DDBJ databases">
        <title>Arthrobacter antarcticus sp. nov., isolated from Antarctic Soil.</title>
        <authorList>
            <person name="Li J."/>
        </authorList>
    </citation>
    <scope>NUCLEOTIDE SEQUENCE [LARGE SCALE GENOMIC DNA]</scope>
    <source>
        <strain evidence="1 2">Z1-20</strain>
    </source>
</reference>
<protein>
    <submittedName>
        <fullName evidence="1">Uncharacterized protein</fullName>
    </submittedName>
</protein>
<comment type="caution">
    <text evidence="1">The sequence shown here is derived from an EMBL/GenBank/DDBJ whole genome shotgun (WGS) entry which is preliminary data.</text>
</comment>
<dbReference type="RefSeq" id="WP_196397992.1">
    <property type="nucleotide sequence ID" value="NZ_JADNYM010000024.1"/>
</dbReference>
<organism evidence="1 2">
    <name type="scientific">Arthrobacter terrae</name>
    <dbReference type="NCBI Taxonomy" id="2935737"/>
    <lineage>
        <taxon>Bacteria</taxon>
        <taxon>Bacillati</taxon>
        <taxon>Actinomycetota</taxon>
        <taxon>Actinomycetes</taxon>
        <taxon>Micrococcales</taxon>
        <taxon>Micrococcaceae</taxon>
        <taxon>Arthrobacter</taxon>
    </lineage>
</organism>
<dbReference type="EMBL" id="JADNYM010000024">
    <property type="protein sequence ID" value="MBG0741064.1"/>
    <property type="molecule type" value="Genomic_DNA"/>
</dbReference>
<name>A0A931CTC4_9MICC</name>
<evidence type="ECO:0000313" key="2">
    <source>
        <dbReference type="Proteomes" id="UP000655366"/>
    </source>
</evidence>
<evidence type="ECO:0000313" key="1">
    <source>
        <dbReference type="EMBL" id="MBG0741064.1"/>
    </source>
</evidence>